<dbReference type="KEGG" id="dka:DKAM_0915"/>
<dbReference type="InterPro" id="IPR001714">
    <property type="entry name" value="Pept_M24_MAP"/>
</dbReference>
<dbReference type="GeneID" id="7171046"/>
<dbReference type="AlphaFoldDB" id="B8D560"/>
<gene>
    <name evidence="5" type="ordered locus">DKAM_0915</name>
</gene>
<dbReference type="RefSeq" id="WP_012608582.1">
    <property type="nucleotide sequence ID" value="NC_011766.1"/>
</dbReference>
<reference evidence="5 6" key="1">
    <citation type="journal article" date="2009" name="J. Bacteriol.">
        <title>Complete genome sequence of the anaerobic, protein-degrading hyperthermophilic crenarchaeon Desulfurococcus kamchatkensis.</title>
        <authorList>
            <person name="Ravin N.V."/>
            <person name="Mardanov A.V."/>
            <person name="Beletsky A.V."/>
            <person name="Kublanov I.V."/>
            <person name="Kolganova T.V."/>
            <person name="Lebedinsky A.V."/>
            <person name="Chernyh N.A."/>
            <person name="Bonch-Osmolovskaya E.A."/>
            <person name="Skryabin K.G."/>
        </authorList>
    </citation>
    <scope>NUCLEOTIDE SEQUENCE [LARGE SCALE GENOMIC DNA]</scope>
    <source>
        <strain evidence="6">DSM 18924 / JCM 16383 / VKM B-2413 / 1221n</strain>
    </source>
</reference>
<dbReference type="Proteomes" id="UP000006903">
    <property type="component" value="Chromosome"/>
</dbReference>
<evidence type="ECO:0000259" key="4">
    <source>
        <dbReference type="Pfam" id="PF01321"/>
    </source>
</evidence>
<dbReference type="EMBL" id="CP001140">
    <property type="protein sequence ID" value="ACL11241.1"/>
    <property type="molecule type" value="Genomic_DNA"/>
</dbReference>
<dbReference type="GO" id="GO:0046872">
    <property type="term" value="F:metal ion binding"/>
    <property type="evidence" value="ECO:0007669"/>
    <property type="project" value="UniProtKB-KW"/>
</dbReference>
<name>B8D560_DESA1</name>
<dbReference type="InterPro" id="IPR029149">
    <property type="entry name" value="Creatin/AminoP/Spt16_N"/>
</dbReference>
<dbReference type="STRING" id="490899.DKAM_0915"/>
<dbReference type="InterPro" id="IPR000587">
    <property type="entry name" value="Creatinase_N"/>
</dbReference>
<feature type="domain" description="Peptidase M24" evidence="3">
    <location>
        <begin position="149"/>
        <end position="351"/>
    </location>
</feature>
<dbReference type="InterPro" id="IPR001131">
    <property type="entry name" value="Peptidase_M24B_aminopep-P_CS"/>
</dbReference>
<dbReference type="Gene3D" id="3.40.350.10">
    <property type="entry name" value="Creatinase/prolidase N-terminal domain"/>
    <property type="match status" value="1"/>
</dbReference>
<dbReference type="SUPFAM" id="SSF55920">
    <property type="entry name" value="Creatinase/aminopeptidase"/>
    <property type="match status" value="1"/>
</dbReference>
<dbReference type="PANTHER" id="PTHR46112">
    <property type="entry name" value="AMINOPEPTIDASE"/>
    <property type="match status" value="1"/>
</dbReference>
<sequence length="368" mass="41617">MSRELRIGKLVSLMESHGLQDIVLVSPENIEYYTGVETVADATLLLHATRGGGVSIYVPLLEYYRYRDSLPGEVEVYAYSKTLKPSDARIVEKDYREILKEIIDKSSKIGIDKQLQDTPIQQETHSDRVVDISGDVWKHRMIKDEKEIEAIRKAVDITIKGIKTIQDNISEGVTEAELAGFFEERVRREGVKKYAFDPIIAFKPGNSYPHILPGSKKLGRRDLVLIDVGVKYRGRCSDLTRMITWGRPTPDERRSLEAVEEALWESIDSIYPGIKAGDVAEKAVKKLEKYGLHERFIHGLGHGIGIAVHEPPYLRLGGSTLLEPGMVFTIEPGVYFNGRYGVRMEEDVLVTRKGVRVLSRRLKPLLML</sequence>
<dbReference type="PANTHER" id="PTHR46112:SF2">
    <property type="entry name" value="XAA-PRO AMINOPEPTIDASE P-RELATED"/>
    <property type="match status" value="1"/>
</dbReference>
<protein>
    <submittedName>
        <fullName evidence="5">Peptidase M24</fullName>
    </submittedName>
</protein>
<evidence type="ECO:0000313" key="5">
    <source>
        <dbReference type="EMBL" id="ACL11241.1"/>
    </source>
</evidence>
<keyword evidence="1" id="KW-0479">Metal-binding</keyword>
<dbReference type="InterPro" id="IPR036005">
    <property type="entry name" value="Creatinase/aminopeptidase-like"/>
</dbReference>
<evidence type="ECO:0000256" key="2">
    <source>
        <dbReference type="ARBA" id="ARBA00022801"/>
    </source>
</evidence>
<dbReference type="PRINTS" id="PR00599">
    <property type="entry name" value="MAPEPTIDASE"/>
</dbReference>
<proteinExistence type="predicted"/>
<dbReference type="Pfam" id="PF00557">
    <property type="entry name" value="Peptidase_M24"/>
    <property type="match status" value="1"/>
</dbReference>
<dbReference type="PROSITE" id="PS00491">
    <property type="entry name" value="PROLINE_PEPTIDASE"/>
    <property type="match status" value="1"/>
</dbReference>
<accession>B8D560</accession>
<feature type="domain" description="Creatinase N-terminal" evidence="4">
    <location>
        <begin position="6"/>
        <end position="142"/>
    </location>
</feature>
<evidence type="ECO:0000259" key="3">
    <source>
        <dbReference type="Pfam" id="PF00557"/>
    </source>
</evidence>
<dbReference type="SUPFAM" id="SSF53092">
    <property type="entry name" value="Creatinase/prolidase N-terminal domain"/>
    <property type="match status" value="1"/>
</dbReference>
<keyword evidence="2" id="KW-0378">Hydrolase</keyword>
<organism evidence="5 6">
    <name type="scientific">Desulfurococcus amylolyticus (strain DSM 18924 / JCM 16383 / VKM B-2413 / 1221n)</name>
    <name type="common">Desulfurococcus kamchatkensis</name>
    <dbReference type="NCBI Taxonomy" id="490899"/>
    <lineage>
        <taxon>Archaea</taxon>
        <taxon>Thermoproteota</taxon>
        <taxon>Thermoprotei</taxon>
        <taxon>Desulfurococcales</taxon>
        <taxon>Desulfurococcaceae</taxon>
        <taxon>Desulfurococcus</taxon>
    </lineage>
</organism>
<dbReference type="HOGENOM" id="CLU_017266_4_2_2"/>
<dbReference type="InterPro" id="IPR050659">
    <property type="entry name" value="Peptidase_M24B"/>
</dbReference>
<dbReference type="InterPro" id="IPR000994">
    <property type="entry name" value="Pept_M24"/>
</dbReference>
<dbReference type="Pfam" id="PF01321">
    <property type="entry name" value="Creatinase_N"/>
    <property type="match status" value="1"/>
</dbReference>
<dbReference type="GO" id="GO:0016787">
    <property type="term" value="F:hydrolase activity"/>
    <property type="evidence" value="ECO:0007669"/>
    <property type="project" value="UniProtKB-KW"/>
</dbReference>
<evidence type="ECO:0000256" key="1">
    <source>
        <dbReference type="ARBA" id="ARBA00022723"/>
    </source>
</evidence>
<dbReference type="Gene3D" id="3.90.230.10">
    <property type="entry name" value="Creatinase/methionine aminopeptidase superfamily"/>
    <property type="match status" value="1"/>
</dbReference>
<evidence type="ECO:0000313" key="6">
    <source>
        <dbReference type="Proteomes" id="UP000006903"/>
    </source>
</evidence>
<dbReference type="eggNOG" id="arCOG01000">
    <property type="taxonomic scope" value="Archaea"/>
</dbReference>